<dbReference type="EMBL" id="BDSP01000257">
    <property type="protein sequence ID" value="GAX27401.1"/>
    <property type="molecule type" value="Genomic_DNA"/>
</dbReference>
<keyword evidence="3" id="KW-1185">Reference proteome</keyword>
<dbReference type="AlphaFoldDB" id="A0A1Z5KN19"/>
<proteinExistence type="predicted"/>
<protein>
    <submittedName>
        <fullName evidence="2">Uncharacterized protein</fullName>
    </submittedName>
</protein>
<sequence>MALRTILAYLLLFTHSSTAGPFGGSNNKQNPLLPDPKTNLPQPSLHAPFSVISTIVLAQKTKGADGISAPTTVSWDIQSGCMLVPNGDAREAPLWCGRAQWSSPQSLPLWNTLALLSDLLIVVVESPDPTPDPPSDCMQALVDGLRQRVHAAGLPKGRLIILRNHLATLEEIGEWKEHLDTSLGLSSKLSPELLQLFFVSSGNSFKEALQDTIWDAVQAQGVCEILRNDVEAFAPLFQRVFHSKGGLQESNVLEKQVSRSLFPPRLMKETELTPFDLGLRESAMAALRIVQSTQEQACLDSEKSLLDFSSLVDPILDDLAQNLNLLSSPQAKRVMEGQIRERVIHLYDHHLRSLRDYFGTMYEDLLDENLQKPAHWPEFARIVKSAFLERAADAVPQKARETGIFHYWQFDYSKALVGLLQDMTEITELRRQDDDMLAEEPEERRIPKWAEQLGARALMFGVNYLQGWLALQGLRQAALERERNLPKFPLF</sequence>
<evidence type="ECO:0000313" key="2">
    <source>
        <dbReference type="EMBL" id="GAX27401.1"/>
    </source>
</evidence>
<gene>
    <name evidence="2" type="ORF">FisN_23Hh140</name>
</gene>
<feature type="signal peptide" evidence="1">
    <location>
        <begin position="1"/>
        <end position="19"/>
    </location>
</feature>
<keyword evidence="1" id="KW-0732">Signal</keyword>
<organism evidence="2 3">
    <name type="scientific">Fistulifera solaris</name>
    <name type="common">Oleaginous diatom</name>
    <dbReference type="NCBI Taxonomy" id="1519565"/>
    <lineage>
        <taxon>Eukaryota</taxon>
        <taxon>Sar</taxon>
        <taxon>Stramenopiles</taxon>
        <taxon>Ochrophyta</taxon>
        <taxon>Bacillariophyta</taxon>
        <taxon>Bacillariophyceae</taxon>
        <taxon>Bacillariophycidae</taxon>
        <taxon>Naviculales</taxon>
        <taxon>Naviculaceae</taxon>
        <taxon>Fistulifera</taxon>
    </lineage>
</organism>
<dbReference type="Proteomes" id="UP000198406">
    <property type="component" value="Unassembled WGS sequence"/>
</dbReference>
<reference evidence="2 3" key="1">
    <citation type="journal article" date="2015" name="Plant Cell">
        <title>Oil accumulation by the oleaginous diatom Fistulifera solaris as revealed by the genome and transcriptome.</title>
        <authorList>
            <person name="Tanaka T."/>
            <person name="Maeda Y."/>
            <person name="Veluchamy A."/>
            <person name="Tanaka M."/>
            <person name="Abida H."/>
            <person name="Marechal E."/>
            <person name="Bowler C."/>
            <person name="Muto M."/>
            <person name="Sunaga Y."/>
            <person name="Tanaka M."/>
            <person name="Yoshino T."/>
            <person name="Taniguchi T."/>
            <person name="Fukuda Y."/>
            <person name="Nemoto M."/>
            <person name="Matsumoto M."/>
            <person name="Wong P.S."/>
            <person name="Aburatani S."/>
            <person name="Fujibuchi W."/>
        </authorList>
    </citation>
    <scope>NUCLEOTIDE SEQUENCE [LARGE SCALE GENOMIC DNA]</scope>
    <source>
        <strain evidence="2 3">JPCC DA0580</strain>
    </source>
</reference>
<name>A0A1Z5KN19_FISSO</name>
<feature type="chain" id="PRO_5012396614" evidence="1">
    <location>
        <begin position="20"/>
        <end position="491"/>
    </location>
</feature>
<evidence type="ECO:0000313" key="3">
    <source>
        <dbReference type="Proteomes" id="UP000198406"/>
    </source>
</evidence>
<accession>A0A1Z5KN19</accession>
<dbReference type="OrthoDB" id="49296at2759"/>
<comment type="caution">
    <text evidence="2">The sequence shown here is derived from an EMBL/GenBank/DDBJ whole genome shotgun (WGS) entry which is preliminary data.</text>
</comment>
<evidence type="ECO:0000256" key="1">
    <source>
        <dbReference type="SAM" id="SignalP"/>
    </source>
</evidence>
<dbReference type="InParanoid" id="A0A1Z5KN19"/>